<evidence type="ECO:0000256" key="3">
    <source>
        <dbReference type="SAM" id="MobiDB-lite"/>
    </source>
</evidence>
<gene>
    <name evidence="4" type="ORF">Esi_0407_0030</name>
</gene>
<keyword evidence="5" id="KW-1185">Reference proteome</keyword>
<feature type="region of interest" description="Disordered" evidence="3">
    <location>
        <begin position="350"/>
        <end position="416"/>
    </location>
</feature>
<proteinExistence type="predicted"/>
<protein>
    <submittedName>
        <fullName evidence="4">Uncharacterized protein</fullName>
    </submittedName>
</protein>
<dbReference type="GO" id="GO:0017108">
    <property type="term" value="F:5'-flap endonuclease activity"/>
    <property type="evidence" value="ECO:0007669"/>
    <property type="project" value="TreeGrafter"/>
</dbReference>
<accession>D7G0K2</accession>
<dbReference type="STRING" id="2880.D7G0K2"/>
<feature type="compositionally biased region" description="Low complexity" evidence="3">
    <location>
        <begin position="385"/>
        <end position="402"/>
    </location>
</feature>
<dbReference type="InterPro" id="IPR006084">
    <property type="entry name" value="XPG/Rad2"/>
</dbReference>
<dbReference type="PANTHER" id="PTHR11081">
    <property type="entry name" value="FLAP ENDONUCLEASE FAMILY MEMBER"/>
    <property type="match status" value="1"/>
</dbReference>
<dbReference type="AlphaFoldDB" id="D7G0K2"/>
<organism evidence="4 5">
    <name type="scientific">Ectocarpus siliculosus</name>
    <name type="common">Brown alga</name>
    <name type="synonym">Conferva siliculosa</name>
    <dbReference type="NCBI Taxonomy" id="2880"/>
    <lineage>
        <taxon>Eukaryota</taxon>
        <taxon>Sar</taxon>
        <taxon>Stramenopiles</taxon>
        <taxon>Ochrophyta</taxon>
        <taxon>PX clade</taxon>
        <taxon>Phaeophyceae</taxon>
        <taxon>Ectocarpales</taxon>
        <taxon>Ectocarpaceae</taxon>
        <taxon>Ectocarpus</taxon>
    </lineage>
</organism>
<evidence type="ECO:0000313" key="4">
    <source>
        <dbReference type="EMBL" id="CBJ33031.1"/>
    </source>
</evidence>
<keyword evidence="1" id="KW-0479">Metal-binding</keyword>
<dbReference type="GO" id="GO:0046872">
    <property type="term" value="F:metal ion binding"/>
    <property type="evidence" value="ECO:0007669"/>
    <property type="project" value="UniProtKB-KW"/>
</dbReference>
<feature type="region of interest" description="Disordered" evidence="3">
    <location>
        <begin position="323"/>
        <end position="342"/>
    </location>
</feature>
<evidence type="ECO:0000256" key="1">
    <source>
        <dbReference type="ARBA" id="ARBA00022723"/>
    </source>
</evidence>
<keyword evidence="2" id="KW-0460">Magnesium</keyword>
<sequence length="804" mass="89005">MCLRGVAAANLLLNNDVSRQVEECARDMKLFEDRNFLVTVVFDGRPPPAKSGTSQHRRERRQKSAQQARALHDAGGCPVEINKLASAACAFDGRVTAEIATRLRARIRGEVYIAPGEADPQLVVFQDIHLATGANVYVYANDSDLTVLGVRDLLVEVVKNARGELVGRCVRQRLLFQPTAWSFLRSGDAHGWLRQLHGIHQPVDEGLDYTPLPEPTARRRLLLFAIIVGNDFAKFKNVGPVTAARLAFVDTESGVWAASLLPFDAVVGYLASRLLVESREEDTPAVRREFEIRLRACHTMFTQPVVWNPLSGELQHLSGAPTREEITRHAGTSELSPLASRVARRDACPLTGREWDPPLGTAQAKGQAVGEDAGRQKKRATPETASTRPPNASSRASRSRGPQDTNNYREHGFSRLPAETEDYTKLTVPKLREFLSVFRCLDNAGTSGFNKALLAQMAGDVVRLIRSCGVLDTNLAFRHPVPDLSSFEEKEARLMTDLPATGLRIKEWSAMRRYLPEISKAVILRFMGEVKKLAGEGSRLWYRSVQRVLDMGNLSRFWAVPAAGGIMWIGTSAGASFSADKEYRIRIKLRVEEVDESAPPTEQEEKEGEEEEEVVGNDPRSAQTLVALEVIAALCECPAGIKGGCSHAAMALFLGRLLQMSEEQLATFNPTTCTGMACRWIMQHGKGSRSAKQCELYGMSMSVGTTVVRSVRDPKGNVGWDDDKQVHASGVPPIDRMNQFNPHPTGGMWAARKVHFDAGEDISKLKRDKLMAFVNHERRSDHQEVCLDYLPPRVREENNSSHFA</sequence>
<dbReference type="PANTHER" id="PTHR11081:SF9">
    <property type="entry name" value="FLAP ENDONUCLEASE 1"/>
    <property type="match status" value="1"/>
</dbReference>
<dbReference type="eggNOG" id="KOG2518">
    <property type="taxonomic scope" value="Eukaryota"/>
</dbReference>
<dbReference type="Gene3D" id="3.40.50.1010">
    <property type="entry name" value="5'-nuclease"/>
    <property type="match status" value="1"/>
</dbReference>
<dbReference type="SUPFAM" id="SSF88723">
    <property type="entry name" value="PIN domain-like"/>
    <property type="match status" value="1"/>
</dbReference>
<reference evidence="4 5" key="1">
    <citation type="journal article" date="2010" name="Nature">
        <title>The Ectocarpus genome and the independent evolution of multicellularity in brown algae.</title>
        <authorList>
            <person name="Cock J.M."/>
            <person name="Sterck L."/>
            <person name="Rouze P."/>
            <person name="Scornet D."/>
            <person name="Allen A.E."/>
            <person name="Amoutzias G."/>
            <person name="Anthouard V."/>
            <person name="Artiguenave F."/>
            <person name="Aury J.M."/>
            <person name="Badger J.H."/>
            <person name="Beszteri B."/>
            <person name="Billiau K."/>
            <person name="Bonnet E."/>
            <person name="Bothwell J.H."/>
            <person name="Bowler C."/>
            <person name="Boyen C."/>
            <person name="Brownlee C."/>
            <person name="Carrano C.J."/>
            <person name="Charrier B."/>
            <person name="Cho G.Y."/>
            <person name="Coelho S.M."/>
            <person name="Collen J."/>
            <person name="Corre E."/>
            <person name="Da Silva C."/>
            <person name="Delage L."/>
            <person name="Delaroque N."/>
            <person name="Dittami S.M."/>
            <person name="Doulbeau S."/>
            <person name="Elias M."/>
            <person name="Farnham G."/>
            <person name="Gachon C.M."/>
            <person name="Gschloessl B."/>
            <person name="Heesch S."/>
            <person name="Jabbari K."/>
            <person name="Jubin C."/>
            <person name="Kawai H."/>
            <person name="Kimura K."/>
            <person name="Kloareg B."/>
            <person name="Kupper F.C."/>
            <person name="Lang D."/>
            <person name="Le Bail A."/>
            <person name="Leblanc C."/>
            <person name="Lerouge P."/>
            <person name="Lohr M."/>
            <person name="Lopez P.J."/>
            <person name="Martens C."/>
            <person name="Maumus F."/>
            <person name="Michel G."/>
            <person name="Miranda-Saavedra D."/>
            <person name="Morales J."/>
            <person name="Moreau H."/>
            <person name="Motomura T."/>
            <person name="Nagasato C."/>
            <person name="Napoli C.A."/>
            <person name="Nelson D.R."/>
            <person name="Nyvall-Collen P."/>
            <person name="Peters A.F."/>
            <person name="Pommier C."/>
            <person name="Potin P."/>
            <person name="Poulain J."/>
            <person name="Quesneville H."/>
            <person name="Read B."/>
            <person name="Rensing S.A."/>
            <person name="Ritter A."/>
            <person name="Rousvoal S."/>
            <person name="Samanta M."/>
            <person name="Samson G."/>
            <person name="Schroeder D.C."/>
            <person name="Segurens B."/>
            <person name="Strittmatter M."/>
            <person name="Tonon T."/>
            <person name="Tregear J.W."/>
            <person name="Valentin K."/>
            <person name="von Dassow P."/>
            <person name="Yamagishi T."/>
            <person name="Van de Peer Y."/>
            <person name="Wincker P."/>
        </authorList>
    </citation>
    <scope>NUCLEOTIDE SEQUENCE [LARGE SCALE GENOMIC DNA]</scope>
    <source>
        <strain evidence="5">Ec32 / CCAP1310/4</strain>
    </source>
</reference>
<evidence type="ECO:0000313" key="5">
    <source>
        <dbReference type="Proteomes" id="UP000002630"/>
    </source>
</evidence>
<dbReference type="OrthoDB" id="10304388at2759"/>
<dbReference type="InParanoid" id="D7G0K2"/>
<feature type="compositionally biased region" description="Acidic residues" evidence="3">
    <location>
        <begin position="602"/>
        <end position="615"/>
    </location>
</feature>
<dbReference type="EMBL" id="FN649760">
    <property type="protein sequence ID" value="CBJ33031.1"/>
    <property type="molecule type" value="Genomic_DNA"/>
</dbReference>
<feature type="region of interest" description="Disordered" evidence="3">
    <location>
        <begin position="594"/>
        <end position="618"/>
    </location>
</feature>
<feature type="region of interest" description="Disordered" evidence="3">
    <location>
        <begin position="43"/>
        <end position="66"/>
    </location>
</feature>
<dbReference type="Proteomes" id="UP000002630">
    <property type="component" value="Unassembled WGS sequence"/>
</dbReference>
<evidence type="ECO:0000256" key="2">
    <source>
        <dbReference type="ARBA" id="ARBA00022842"/>
    </source>
</evidence>
<dbReference type="InterPro" id="IPR029060">
    <property type="entry name" value="PIN-like_dom_sf"/>
</dbReference>
<name>D7G0K2_ECTSI</name>